<evidence type="ECO:0000256" key="5">
    <source>
        <dbReference type="ARBA" id="ARBA00023316"/>
    </source>
</evidence>
<evidence type="ECO:0000256" key="1">
    <source>
        <dbReference type="ARBA" id="ARBA00004752"/>
    </source>
</evidence>
<reference evidence="8 9" key="1">
    <citation type="submission" date="2010-12" db="EMBL/GenBank/DDBJ databases">
        <title>Whole genome sequence of Anaerolinea thermophila UNI-1.</title>
        <authorList>
            <person name="Narita-Yamada S."/>
            <person name="Kishi E."/>
            <person name="Watanabe Y."/>
            <person name="Takasaki K."/>
            <person name="Ankai A."/>
            <person name="Oguchi A."/>
            <person name="Fukui S."/>
            <person name="Takahashi M."/>
            <person name="Yashiro I."/>
            <person name="Hosoyama A."/>
            <person name="Sekiguchi Y."/>
            <person name="Hanada S."/>
            <person name="Fujita N."/>
        </authorList>
    </citation>
    <scope>NUCLEOTIDE SEQUENCE [LARGE SCALE GENOMIC DNA]</scope>
    <source>
        <strain evidence="9">DSM 14523 / JCM 11388 / NBRC 100420 / UNI-1</strain>
    </source>
</reference>
<dbReference type="GO" id="GO:0071555">
    <property type="term" value="P:cell wall organization"/>
    <property type="evidence" value="ECO:0007669"/>
    <property type="project" value="UniProtKB-UniRule"/>
</dbReference>
<dbReference type="GO" id="GO:0005576">
    <property type="term" value="C:extracellular region"/>
    <property type="evidence" value="ECO:0007669"/>
    <property type="project" value="TreeGrafter"/>
</dbReference>
<feature type="active site" description="Proton donor/acceptor" evidence="6">
    <location>
        <position position="304"/>
    </location>
</feature>
<dbReference type="GO" id="GO:0018104">
    <property type="term" value="P:peptidoglycan-protein cross-linking"/>
    <property type="evidence" value="ECO:0007669"/>
    <property type="project" value="TreeGrafter"/>
</dbReference>
<dbReference type="PANTHER" id="PTHR30582">
    <property type="entry name" value="L,D-TRANSPEPTIDASE"/>
    <property type="match status" value="1"/>
</dbReference>
<dbReference type="GO" id="GO:0008360">
    <property type="term" value="P:regulation of cell shape"/>
    <property type="evidence" value="ECO:0007669"/>
    <property type="project" value="UniProtKB-UniRule"/>
</dbReference>
<keyword evidence="5 6" id="KW-0961">Cell wall biogenesis/degradation</keyword>
<dbReference type="InterPro" id="IPR050979">
    <property type="entry name" value="LD-transpeptidase"/>
</dbReference>
<keyword evidence="2" id="KW-0808">Transferase</keyword>
<dbReference type="SUPFAM" id="SSF141523">
    <property type="entry name" value="L,D-transpeptidase catalytic domain-like"/>
    <property type="match status" value="1"/>
</dbReference>
<dbReference type="PROSITE" id="PS52029">
    <property type="entry name" value="LD_TPASE"/>
    <property type="match status" value="1"/>
</dbReference>
<dbReference type="STRING" id="926569.ANT_30130"/>
<dbReference type="HOGENOM" id="CLU_766486_0_0_0"/>
<dbReference type="GO" id="GO:0016740">
    <property type="term" value="F:transferase activity"/>
    <property type="evidence" value="ECO:0007669"/>
    <property type="project" value="UniProtKB-KW"/>
</dbReference>
<evidence type="ECO:0000313" key="9">
    <source>
        <dbReference type="Proteomes" id="UP000008922"/>
    </source>
</evidence>
<evidence type="ECO:0000256" key="2">
    <source>
        <dbReference type="ARBA" id="ARBA00022679"/>
    </source>
</evidence>
<gene>
    <name evidence="8" type="ordered locus">ANT_30130</name>
</gene>
<feature type="domain" description="L,D-TPase catalytic" evidence="7">
    <location>
        <begin position="220"/>
        <end position="357"/>
    </location>
</feature>
<organism evidence="8 9">
    <name type="scientific">Anaerolinea thermophila (strain DSM 14523 / JCM 11388 / NBRC 100420 / UNI-1)</name>
    <dbReference type="NCBI Taxonomy" id="926569"/>
    <lineage>
        <taxon>Bacteria</taxon>
        <taxon>Bacillati</taxon>
        <taxon>Chloroflexota</taxon>
        <taxon>Anaerolineae</taxon>
        <taxon>Anaerolineales</taxon>
        <taxon>Anaerolineaceae</taxon>
        <taxon>Anaerolinea</taxon>
    </lineage>
</organism>
<dbReference type="RefSeq" id="WP_013561380.1">
    <property type="nucleotide sequence ID" value="NC_014960.1"/>
</dbReference>
<dbReference type="InterPro" id="IPR005490">
    <property type="entry name" value="LD_TPept_cat_dom"/>
</dbReference>
<evidence type="ECO:0000313" key="8">
    <source>
        <dbReference type="EMBL" id="BAJ65039.1"/>
    </source>
</evidence>
<dbReference type="GO" id="GO:0071972">
    <property type="term" value="F:peptidoglycan L,D-transpeptidase activity"/>
    <property type="evidence" value="ECO:0007669"/>
    <property type="project" value="TreeGrafter"/>
</dbReference>
<comment type="pathway">
    <text evidence="1 6">Cell wall biogenesis; peptidoglycan biosynthesis.</text>
</comment>
<dbReference type="Pfam" id="PF03734">
    <property type="entry name" value="YkuD"/>
    <property type="match status" value="1"/>
</dbReference>
<dbReference type="CDD" id="cd16913">
    <property type="entry name" value="YkuD_like"/>
    <property type="match status" value="1"/>
</dbReference>
<dbReference type="KEGG" id="atm:ANT_30130"/>
<dbReference type="Proteomes" id="UP000008922">
    <property type="component" value="Chromosome"/>
</dbReference>
<dbReference type="PANTHER" id="PTHR30582:SF2">
    <property type="entry name" value="L,D-TRANSPEPTIDASE YCIB-RELATED"/>
    <property type="match status" value="1"/>
</dbReference>
<keyword evidence="9" id="KW-1185">Reference proteome</keyword>
<dbReference type="eggNOG" id="COG1376">
    <property type="taxonomic scope" value="Bacteria"/>
</dbReference>
<proteinExistence type="predicted"/>
<evidence type="ECO:0000259" key="7">
    <source>
        <dbReference type="PROSITE" id="PS52029"/>
    </source>
</evidence>
<accession>E8N292</accession>
<feature type="active site" description="Nucleophile" evidence="6">
    <location>
        <position position="320"/>
    </location>
</feature>
<dbReference type="EMBL" id="AP012029">
    <property type="protein sequence ID" value="BAJ65039.1"/>
    <property type="molecule type" value="Genomic_DNA"/>
</dbReference>
<evidence type="ECO:0000256" key="6">
    <source>
        <dbReference type="PROSITE-ProRule" id="PRU01373"/>
    </source>
</evidence>
<dbReference type="OrthoDB" id="160089at2"/>
<dbReference type="Gene3D" id="2.40.440.10">
    <property type="entry name" value="L,D-transpeptidase catalytic domain-like"/>
    <property type="match status" value="1"/>
</dbReference>
<evidence type="ECO:0000256" key="3">
    <source>
        <dbReference type="ARBA" id="ARBA00022960"/>
    </source>
</evidence>
<protein>
    <recommendedName>
        <fullName evidence="7">L,D-TPase catalytic domain-containing protein</fullName>
    </recommendedName>
</protein>
<keyword evidence="4 6" id="KW-0573">Peptidoglycan synthesis</keyword>
<name>E8N292_ANATU</name>
<keyword evidence="3 6" id="KW-0133">Cell shape</keyword>
<dbReference type="UniPathway" id="UPA00219"/>
<evidence type="ECO:0000256" key="4">
    <source>
        <dbReference type="ARBA" id="ARBA00022984"/>
    </source>
</evidence>
<sequence length="358" mass="40998">MTDTLFASDLAHLSRREFLRWLGRGALGLFALPFLDPYTRRERLNHPPDGPAVSRVRCVDDHVAVYDRPSFSAALRQVYWRDLVFEVDEVVIGDEQPAHNRVWYHLKGKGFAHSGKLQPVEVRLNPPAASVPPTGWLAEVTVPYTDTLRDLNRPDRPGYRLYYSTVHWVQKVLKDGEGAVWYQLWDDKFKRVYYARAEHLHLLKPEEIAPLAETVPPEAKRIEVWLKDQLVIAYENDEPVLITRAATGGKFIDGDYSTPQGRYLTNRKRPSRHMASGDLAAPNSYDLPGVPWVCYLTESGISFHGTYWHNDFGKPRSHGCINLSPAAARWIYRWTHPAVPFDQVTWWEDTGTSVVVRG</sequence>
<dbReference type="InterPro" id="IPR038063">
    <property type="entry name" value="Transpep_catalytic_dom"/>
</dbReference>
<dbReference type="AlphaFoldDB" id="E8N292"/>
<dbReference type="InParanoid" id="E8N292"/>